<feature type="region of interest" description="Disordered" evidence="1">
    <location>
        <begin position="1"/>
        <end position="20"/>
    </location>
</feature>
<keyword evidence="3" id="KW-1185">Reference proteome</keyword>
<feature type="compositionally biased region" description="Low complexity" evidence="1">
    <location>
        <begin position="179"/>
        <end position="203"/>
    </location>
</feature>
<dbReference type="InterPro" id="IPR012334">
    <property type="entry name" value="Pectin_lyas_fold"/>
</dbReference>
<protein>
    <recommendedName>
        <fullName evidence="4">Right handed beta helix region</fullName>
    </recommendedName>
</protein>
<name>A0ABQ4C303_9ACTN</name>
<organism evidence="2 3">
    <name type="scientific">Asanoa iriomotensis</name>
    <dbReference type="NCBI Taxonomy" id="234613"/>
    <lineage>
        <taxon>Bacteria</taxon>
        <taxon>Bacillati</taxon>
        <taxon>Actinomycetota</taxon>
        <taxon>Actinomycetes</taxon>
        <taxon>Micromonosporales</taxon>
        <taxon>Micromonosporaceae</taxon>
        <taxon>Asanoa</taxon>
    </lineage>
</organism>
<dbReference type="Gene3D" id="2.160.20.10">
    <property type="entry name" value="Single-stranded right-handed beta-helix, Pectin lyase-like"/>
    <property type="match status" value="1"/>
</dbReference>
<accession>A0ABQ4C303</accession>
<reference evidence="2 3" key="1">
    <citation type="submission" date="2021-01" db="EMBL/GenBank/DDBJ databases">
        <title>Whole genome shotgun sequence of Asanoa iriomotensis NBRC 100142.</title>
        <authorList>
            <person name="Komaki H."/>
            <person name="Tamura T."/>
        </authorList>
    </citation>
    <scope>NUCLEOTIDE SEQUENCE [LARGE SCALE GENOMIC DNA]</scope>
    <source>
        <strain evidence="2 3">NBRC 100142</strain>
    </source>
</reference>
<dbReference type="InterPro" id="IPR011050">
    <property type="entry name" value="Pectin_lyase_fold/virulence"/>
</dbReference>
<sequence length="464" mass="48504">MFSAAHKGTRRAPHTTGRRFGFRRPGRALVLALTTLALGAAGVGVAVAKSGSVTVTKPGTVIDGQTINGYLYVKADNVTIRNTTIRYGGYHSLRVYEGFDGTRIEDTKIFCQASKTNGVVFGNYTAVRVELHGCRNGFMYSDAAPATIIDSTWNGQAVNVDGGVAAPGVPAKPVPTPTPSATASATPTPTPTATAKPSTAPTKPANPPPPAGGGQGPGIPSSFPGPGNTGVPDGTALKASGGLTLSKAGQVVTGLDIKGCVTVTARNVTIRNSKISCGSNYSIRVSDANANLLVENVTIDGQGKNSATVCCGGYTLKKVEIFNTIDGPRLGTNSQVIDSWIHHLTRADGSHNDAMQTTAGSNIVVRHNTIEAYNPNTKDPFNACLMIGSTTGPSVTNLLYEQNYCNGGNYSIGVREDLNGSGIVFRDNLFGRDFRYGVIARPTQSGISWQNSTNLFADNRKPVR</sequence>
<gene>
    <name evidence="2" type="ORF">Air01nite_32610</name>
</gene>
<comment type="caution">
    <text evidence="2">The sequence shown here is derived from an EMBL/GenBank/DDBJ whole genome shotgun (WGS) entry which is preliminary data.</text>
</comment>
<evidence type="ECO:0000313" key="2">
    <source>
        <dbReference type="EMBL" id="GIF57166.1"/>
    </source>
</evidence>
<dbReference type="InterPro" id="IPR006626">
    <property type="entry name" value="PbH1"/>
</dbReference>
<evidence type="ECO:0008006" key="4">
    <source>
        <dbReference type="Google" id="ProtNLM"/>
    </source>
</evidence>
<proteinExistence type="predicted"/>
<evidence type="ECO:0000256" key="1">
    <source>
        <dbReference type="SAM" id="MobiDB-lite"/>
    </source>
</evidence>
<feature type="compositionally biased region" description="Basic residues" evidence="1">
    <location>
        <begin position="7"/>
        <end position="20"/>
    </location>
</feature>
<dbReference type="Proteomes" id="UP000624325">
    <property type="component" value="Unassembled WGS sequence"/>
</dbReference>
<dbReference type="EMBL" id="BONC01000020">
    <property type="protein sequence ID" value="GIF57166.1"/>
    <property type="molecule type" value="Genomic_DNA"/>
</dbReference>
<dbReference type="SUPFAM" id="SSF51126">
    <property type="entry name" value="Pectin lyase-like"/>
    <property type="match status" value="2"/>
</dbReference>
<feature type="region of interest" description="Disordered" evidence="1">
    <location>
        <begin position="168"/>
        <end position="235"/>
    </location>
</feature>
<evidence type="ECO:0000313" key="3">
    <source>
        <dbReference type="Proteomes" id="UP000624325"/>
    </source>
</evidence>
<dbReference type="SMART" id="SM00710">
    <property type="entry name" value="PbH1"/>
    <property type="match status" value="5"/>
</dbReference>